<dbReference type="GO" id="GO:0003677">
    <property type="term" value="F:DNA binding"/>
    <property type="evidence" value="ECO:0007669"/>
    <property type="project" value="UniProtKB-KW"/>
</dbReference>
<sequence length="281" mass="32087">MNAERRAGMERERAREISGVPATRHLGHFALKAVDMAAFSQILLSVWRCGGDPGPRKGYTEDRMYSTEQRKLAIETFIRFDHSYADTMAELGYPNRHTLNNWLREYRETGEVPVGKMIREPRFSDDQKREAAEHCLGHGKSLSRTMRALGYPKGSDTLRGWIDEPAPGQRKHRGLNPKRDPVPIEKKVQAIGELEARTGPAAQIAEKHGVSRTAPYIWRRETMGDNVGDTEEKGVPVSREYDDLPDDIEVLQDMLREAKMQLRRVQLELDVRQATLEIVKK</sequence>
<dbReference type="EMBL" id="AWEZ01000046">
    <property type="protein sequence ID" value="ERL08097.1"/>
    <property type="molecule type" value="Genomic_DNA"/>
</dbReference>
<gene>
    <name evidence="1" type="ORF">HMPREF1316_2519</name>
</gene>
<accession>U2UYB0</accession>
<dbReference type="AlphaFoldDB" id="U2UYB0"/>
<keyword evidence="1" id="KW-0238">DNA-binding</keyword>
<dbReference type="Proteomes" id="UP000016638">
    <property type="component" value="Unassembled WGS sequence"/>
</dbReference>
<reference evidence="1 2" key="1">
    <citation type="submission" date="2013-08" db="EMBL/GenBank/DDBJ databases">
        <authorList>
            <person name="Durkin A.S."/>
            <person name="Haft D.R."/>
            <person name="McCorrison J."/>
            <person name="Torralba M."/>
            <person name="Gillis M."/>
            <person name="Haft D.H."/>
            <person name="Methe B."/>
            <person name="Sutton G."/>
            <person name="Nelson K.E."/>
        </authorList>
    </citation>
    <scope>NUCLEOTIDE SEQUENCE [LARGE SCALE GENOMIC DNA]</scope>
    <source>
        <strain evidence="1 2">F0195</strain>
    </source>
</reference>
<dbReference type="STRING" id="1125712.HMPREF1316_2519"/>
<protein>
    <submittedName>
        <fullName evidence="1">DNA-binding helix-turn-helix protein</fullName>
    </submittedName>
</protein>
<feature type="non-terminal residue" evidence="1">
    <location>
        <position position="281"/>
    </location>
</feature>
<evidence type="ECO:0000313" key="2">
    <source>
        <dbReference type="Proteomes" id="UP000016638"/>
    </source>
</evidence>
<proteinExistence type="predicted"/>
<dbReference type="SUPFAM" id="SSF46689">
    <property type="entry name" value="Homeodomain-like"/>
    <property type="match status" value="1"/>
</dbReference>
<name>U2UYB0_9ACTN</name>
<comment type="caution">
    <text evidence="1">The sequence shown here is derived from an EMBL/GenBank/DDBJ whole genome shotgun (WGS) entry which is preliminary data.</text>
</comment>
<dbReference type="eggNOG" id="COG2963">
    <property type="taxonomic scope" value="Bacteria"/>
</dbReference>
<dbReference type="InterPro" id="IPR009057">
    <property type="entry name" value="Homeodomain-like_sf"/>
</dbReference>
<keyword evidence="2" id="KW-1185">Reference proteome</keyword>
<organism evidence="1 2">
    <name type="scientific">Olsenella profusa F0195</name>
    <dbReference type="NCBI Taxonomy" id="1125712"/>
    <lineage>
        <taxon>Bacteria</taxon>
        <taxon>Bacillati</taxon>
        <taxon>Actinomycetota</taxon>
        <taxon>Coriobacteriia</taxon>
        <taxon>Coriobacteriales</taxon>
        <taxon>Atopobiaceae</taxon>
        <taxon>Olsenella</taxon>
    </lineage>
</organism>
<evidence type="ECO:0000313" key="1">
    <source>
        <dbReference type="EMBL" id="ERL08097.1"/>
    </source>
</evidence>